<dbReference type="InterPro" id="IPR036322">
    <property type="entry name" value="WD40_repeat_dom_sf"/>
</dbReference>
<dbReference type="GO" id="GO:0016239">
    <property type="term" value="P:positive regulation of macroautophagy"/>
    <property type="evidence" value="ECO:0007669"/>
    <property type="project" value="TreeGrafter"/>
</dbReference>
<evidence type="ECO:0000256" key="1">
    <source>
        <dbReference type="ARBA" id="ARBA00022574"/>
    </source>
</evidence>
<keyword evidence="3" id="KW-0677">Repeat</keyword>
<evidence type="ECO:0000256" key="7">
    <source>
        <dbReference type="SAM" id="MobiDB-lite"/>
    </source>
</evidence>
<evidence type="ECO:0000313" key="8">
    <source>
        <dbReference type="EMBL" id="KAK2625526.1"/>
    </source>
</evidence>
<dbReference type="InterPro" id="IPR019775">
    <property type="entry name" value="WD40_repeat_CS"/>
</dbReference>
<evidence type="ECO:0000256" key="2">
    <source>
        <dbReference type="ARBA" id="ARBA00022723"/>
    </source>
</evidence>
<dbReference type="GO" id="GO:0061700">
    <property type="term" value="C:GATOR2 complex"/>
    <property type="evidence" value="ECO:0007669"/>
    <property type="project" value="TreeGrafter"/>
</dbReference>
<dbReference type="PROSITE" id="PS50294">
    <property type="entry name" value="WD_REPEATS_REGION"/>
    <property type="match status" value="1"/>
</dbReference>
<sequence>MSAMDGEGPSATAEQPELQPVDTSEQQEEYVSNDENSDSRMSSKTNIVRRLLRQPTAAPNPENLETNAIESQLRPSASQHTVFSAGSPIACLARSPDGSRVVIAGAKIFKLLKIEGSTITEEVDLRAVIISYAASHDPSAATPEQLNIRDVTWSYGDLDSYIITACGNGRITVYDLKRLNEGLEIGRIQDHARQVHRLKISPFRNNWVLSASQDGTVRIFDLKLPYKGRSGIMFKQWKLFKCNADAVRDIKWSPTDGMEFACCTDAGVVQKWDIKNPTAPVLKLTAHTSACFSISWHPDGQHLVSGGIDQHCHVWDLSRGDRNQKPQYTFATPAPISRVAWRPACWSATAQGKRAAQVTVAYDDSNAGRFQTANVHIWDLARISMPFKEIENWDSAPTGLVWNTRDLLWSVDREGRFIQTDVAFVPQLIERRSLSALAFSPTGDLLGFLEKRPSPRRSRSPIALPGSGPSVQHGGGTSLSVSRSDSEEDVVGSFLGPRMKKGLRRRSSGRGQSLSTTPPSSIGLADSKVMSLEHAVEVTGVYRLQQVMMMGHAPTATTVEMFEYFTNRYLLRLNKSSFPELHAEPMDVRIDTILQSFSRTAENVGFFRLAQTWKILAFSMNAVLTRRAEYHRQSRLTAKVPPAQDEQVKQTVIVARAQTDQGDDTPRGFGRPQAAHDSPLHRHGVSMINEDLESTSNVATPLARPVRDQLINETRAAMQTPMALEEDELQLPGATQPGTPSPIAVPGVRRSPDHASSSVEGYDFYGVEPFSPATDYVAPARKVPLRLDYPEQSQNPPRVQSQRHDSAESFQMFSSSGESRGSRFMGSSGSDHSPKQEDGRELRDRVSSWESDPRRDHRRYRPEIEAPTGASSSDHLNFELQNVVRETRNRPLHNPAEPPVFRLQEASAPRVLDTTPVKHRIRAEEEPISPTTPEPAASERKSEDPNIIESDFLPWPQDPEFIIPPLDPSIIIPQQIAYQCLGGCLTAAIMVLVFRPLLPAEAIDSFQAEAIMRQYHHRLMSMKLFAEAALLRNLCVPLYPSVFAPAQENVTIGFFCTDCNKPLENDPLIPGSVWRCPRCMKHMDPCPICLSREIPDDIEYREGKLIEDVSTWWYCPGCGHGGHSICMQAWHADEGTINSGGCCPLEGCLHPCLPGKWREEWAEQKQAAKARELDLAVKENTRSGSRGPGTVTPIRRDAREVVQSQAVEGVRVALGVNGLERKKSVKLVAPGEEGIGWDR</sequence>
<dbReference type="InterPro" id="IPR015943">
    <property type="entry name" value="WD40/YVTN_repeat-like_dom_sf"/>
</dbReference>
<dbReference type="Pfam" id="PF00400">
    <property type="entry name" value="WD40"/>
    <property type="match status" value="2"/>
</dbReference>
<dbReference type="Proteomes" id="UP001285354">
    <property type="component" value="Unassembled WGS sequence"/>
</dbReference>
<feature type="compositionally biased region" description="Basic residues" evidence="7">
    <location>
        <begin position="498"/>
        <end position="508"/>
    </location>
</feature>
<evidence type="ECO:0000256" key="5">
    <source>
        <dbReference type="ARBA" id="ARBA00022833"/>
    </source>
</evidence>
<dbReference type="SUPFAM" id="SSF50978">
    <property type="entry name" value="WD40 repeat-like"/>
    <property type="match status" value="1"/>
</dbReference>
<proteinExistence type="predicted"/>
<accession>A0AAD9SXS9</accession>
<feature type="repeat" description="WD" evidence="6">
    <location>
        <begin position="284"/>
        <end position="325"/>
    </location>
</feature>
<dbReference type="PANTHER" id="PTHR46200">
    <property type="entry name" value="GATOR COMPLEX PROTEIN WDR24"/>
    <property type="match status" value="1"/>
</dbReference>
<feature type="region of interest" description="Disordered" evidence="7">
    <location>
        <begin position="913"/>
        <end position="949"/>
    </location>
</feature>
<feature type="compositionally biased region" description="Polar residues" evidence="7">
    <location>
        <begin position="791"/>
        <end position="800"/>
    </location>
</feature>
<feature type="compositionally biased region" description="Basic and acidic residues" evidence="7">
    <location>
        <begin position="832"/>
        <end position="855"/>
    </location>
</feature>
<feature type="region of interest" description="Disordered" evidence="7">
    <location>
        <begin position="1"/>
        <end position="44"/>
    </location>
</feature>
<dbReference type="GO" id="GO:0005829">
    <property type="term" value="C:cytosol"/>
    <property type="evidence" value="ECO:0007669"/>
    <property type="project" value="TreeGrafter"/>
</dbReference>
<comment type="caution">
    <text evidence="8">The sequence shown here is derived from an EMBL/GenBank/DDBJ whole genome shotgun (WGS) entry which is preliminary data.</text>
</comment>
<evidence type="ECO:0000313" key="9">
    <source>
        <dbReference type="Proteomes" id="UP001285354"/>
    </source>
</evidence>
<keyword evidence="1 6" id="KW-0853">WD repeat</keyword>
<gene>
    <name evidence="8" type="ORF">QTJ16_004838</name>
</gene>
<organism evidence="8 9">
    <name type="scientific">Diplocarpon rosae</name>
    <dbReference type="NCBI Taxonomy" id="946125"/>
    <lineage>
        <taxon>Eukaryota</taxon>
        <taxon>Fungi</taxon>
        <taxon>Dikarya</taxon>
        <taxon>Ascomycota</taxon>
        <taxon>Pezizomycotina</taxon>
        <taxon>Leotiomycetes</taxon>
        <taxon>Helotiales</taxon>
        <taxon>Drepanopezizaceae</taxon>
        <taxon>Diplocarpon</taxon>
    </lineage>
</organism>
<keyword evidence="4" id="KW-0863">Zinc-finger</keyword>
<dbReference type="SMART" id="SM00320">
    <property type="entry name" value="WD40"/>
    <property type="match status" value="5"/>
</dbReference>
<feature type="repeat" description="WD" evidence="6">
    <location>
        <begin position="188"/>
        <end position="223"/>
    </location>
</feature>
<dbReference type="GO" id="GO:1904263">
    <property type="term" value="P:positive regulation of TORC1 signaling"/>
    <property type="evidence" value="ECO:0007669"/>
    <property type="project" value="TreeGrafter"/>
</dbReference>
<dbReference type="EMBL" id="JAUBYV010000007">
    <property type="protein sequence ID" value="KAK2625526.1"/>
    <property type="molecule type" value="Genomic_DNA"/>
</dbReference>
<dbReference type="InterPro" id="IPR001680">
    <property type="entry name" value="WD40_rpt"/>
</dbReference>
<feature type="region of interest" description="Disordered" evidence="7">
    <location>
        <begin position="788"/>
        <end position="876"/>
    </location>
</feature>
<protein>
    <submittedName>
        <fullName evidence="8">Uncharacterized protein</fullName>
    </submittedName>
</protein>
<feature type="region of interest" description="Disordered" evidence="7">
    <location>
        <begin position="660"/>
        <end position="679"/>
    </location>
</feature>
<evidence type="ECO:0000256" key="4">
    <source>
        <dbReference type="ARBA" id="ARBA00022771"/>
    </source>
</evidence>
<keyword evidence="9" id="KW-1185">Reference proteome</keyword>
<dbReference type="AlphaFoldDB" id="A0AAD9SXS9"/>
<dbReference type="PANTHER" id="PTHR46200:SF1">
    <property type="entry name" value="GATOR COMPLEX PROTEIN WDR24"/>
    <property type="match status" value="1"/>
</dbReference>
<feature type="compositionally biased region" description="Acidic residues" evidence="7">
    <location>
        <begin position="25"/>
        <end position="36"/>
    </location>
</feature>
<evidence type="ECO:0000256" key="3">
    <source>
        <dbReference type="ARBA" id="ARBA00022737"/>
    </source>
</evidence>
<feature type="region of interest" description="Disordered" evidence="7">
    <location>
        <begin position="731"/>
        <end position="757"/>
    </location>
</feature>
<keyword evidence="5" id="KW-0862">Zinc</keyword>
<feature type="region of interest" description="Disordered" evidence="7">
    <location>
        <begin position="449"/>
        <end position="522"/>
    </location>
</feature>
<dbReference type="PROSITE" id="PS00678">
    <property type="entry name" value="WD_REPEATS_1"/>
    <property type="match status" value="1"/>
</dbReference>
<dbReference type="Gene3D" id="2.130.10.10">
    <property type="entry name" value="YVTN repeat-like/Quinoprotein amine dehydrogenase"/>
    <property type="match status" value="2"/>
</dbReference>
<name>A0AAD9SXS9_9HELO</name>
<dbReference type="GO" id="GO:0005774">
    <property type="term" value="C:vacuolar membrane"/>
    <property type="evidence" value="ECO:0007669"/>
    <property type="project" value="TreeGrafter"/>
</dbReference>
<reference evidence="8" key="1">
    <citation type="submission" date="2023-06" db="EMBL/GenBank/DDBJ databases">
        <title>Draft genome of Marssonina rosae.</title>
        <authorList>
            <person name="Cheng Q."/>
        </authorList>
    </citation>
    <scope>NUCLEOTIDE SEQUENCE</scope>
    <source>
        <strain evidence="8">R4</strain>
    </source>
</reference>
<keyword evidence="2" id="KW-0479">Metal-binding</keyword>
<dbReference type="GO" id="GO:0008270">
    <property type="term" value="F:zinc ion binding"/>
    <property type="evidence" value="ECO:0007669"/>
    <property type="project" value="UniProtKB-KW"/>
</dbReference>
<evidence type="ECO:0000256" key="6">
    <source>
        <dbReference type="PROSITE-ProRule" id="PRU00221"/>
    </source>
</evidence>
<feature type="compositionally biased region" description="Low complexity" evidence="7">
    <location>
        <begin position="812"/>
        <end position="830"/>
    </location>
</feature>
<dbReference type="InterPro" id="IPR037590">
    <property type="entry name" value="WDR24"/>
</dbReference>
<dbReference type="PROSITE" id="PS50082">
    <property type="entry name" value="WD_REPEATS_2"/>
    <property type="match status" value="2"/>
</dbReference>